<keyword evidence="1" id="KW-0812">Transmembrane</keyword>
<evidence type="ECO:0000256" key="1">
    <source>
        <dbReference type="SAM" id="Phobius"/>
    </source>
</evidence>
<evidence type="ECO:0000313" key="2">
    <source>
        <dbReference type="EMBL" id="KKN63141.1"/>
    </source>
</evidence>
<feature type="transmembrane region" description="Helical" evidence="1">
    <location>
        <begin position="195"/>
        <end position="214"/>
    </location>
</feature>
<accession>A0A0F9UPN3</accession>
<organism evidence="2">
    <name type="scientific">marine sediment metagenome</name>
    <dbReference type="NCBI Taxonomy" id="412755"/>
    <lineage>
        <taxon>unclassified sequences</taxon>
        <taxon>metagenomes</taxon>
        <taxon>ecological metagenomes</taxon>
    </lineage>
</organism>
<proteinExistence type="predicted"/>
<dbReference type="EMBL" id="LAZR01000599">
    <property type="protein sequence ID" value="KKN63141.1"/>
    <property type="molecule type" value="Genomic_DNA"/>
</dbReference>
<reference evidence="2" key="1">
    <citation type="journal article" date="2015" name="Nature">
        <title>Complex archaea that bridge the gap between prokaryotes and eukaryotes.</title>
        <authorList>
            <person name="Spang A."/>
            <person name="Saw J.H."/>
            <person name="Jorgensen S.L."/>
            <person name="Zaremba-Niedzwiedzka K."/>
            <person name="Martijn J."/>
            <person name="Lind A.E."/>
            <person name="van Eijk R."/>
            <person name="Schleper C."/>
            <person name="Guy L."/>
            <person name="Ettema T.J."/>
        </authorList>
    </citation>
    <scope>NUCLEOTIDE SEQUENCE</scope>
</reference>
<comment type="caution">
    <text evidence="2">The sequence shown here is derived from an EMBL/GenBank/DDBJ whole genome shotgun (WGS) entry which is preliminary data.</text>
</comment>
<feature type="transmembrane region" description="Helical" evidence="1">
    <location>
        <begin position="12"/>
        <end position="31"/>
    </location>
</feature>
<keyword evidence="1" id="KW-0472">Membrane</keyword>
<protein>
    <submittedName>
        <fullName evidence="2">Uncharacterized protein</fullName>
    </submittedName>
</protein>
<dbReference type="AlphaFoldDB" id="A0A0F9UPN3"/>
<feature type="transmembrane region" description="Helical" evidence="1">
    <location>
        <begin position="86"/>
        <end position="106"/>
    </location>
</feature>
<feature type="transmembrane region" description="Helical" evidence="1">
    <location>
        <begin position="43"/>
        <end position="66"/>
    </location>
</feature>
<gene>
    <name evidence="2" type="ORF">LCGC14_0504740</name>
</gene>
<sequence>MVLGIVRTLGQLIIAFFVIMALMTTALDLAGRFGWIPDLGYQNFAINLVAWLVGLGLLLIYIGLAIVEIPFGFLGIDVVSYYHFDLGTLGIMVLEAILVLFIFVGLTTIEAMILIPEFVVFFVIIFPLDLLMGFEVEGLSLNDVPILSEIWNGWTLGWDEYTRIHIPGLKSILGLHIESKPAIITVLTFNFQQTLNVWGLIIELINAILGFFGFTTEFLGELQDEVGIVFVLDMFRALGFEVQTLEELFQSWS</sequence>
<keyword evidence="1" id="KW-1133">Transmembrane helix</keyword>
<name>A0A0F9UPN3_9ZZZZ</name>
<feature type="transmembrane region" description="Helical" evidence="1">
    <location>
        <begin position="113"/>
        <end position="134"/>
    </location>
</feature>